<protein>
    <submittedName>
        <fullName evidence="1">Uncharacterized protein</fullName>
    </submittedName>
</protein>
<gene>
    <name evidence="1" type="ORF">C7402_103263</name>
</gene>
<sequence>MDIAALTANGFVPTIYEGQEGTFYAKRIAARDMQYFH</sequence>
<dbReference type="EMBL" id="QEOB01000003">
    <property type="protein sequence ID" value="PVX85686.1"/>
    <property type="molecule type" value="Genomic_DNA"/>
</dbReference>
<reference evidence="1 2" key="1">
    <citation type="submission" date="2018-05" db="EMBL/GenBank/DDBJ databases">
        <title>Genomic Encyclopedia of Type Strains, Phase IV (KMG-V): Genome sequencing to study the core and pangenomes of soil and plant-associated prokaryotes.</title>
        <authorList>
            <person name="Whitman W."/>
        </authorList>
    </citation>
    <scope>NUCLEOTIDE SEQUENCE [LARGE SCALE GENOMIC DNA]</scope>
    <source>
        <strain evidence="1 2">SCZa-39</strain>
    </source>
</reference>
<proteinExistence type="predicted"/>
<dbReference type="Proteomes" id="UP000245712">
    <property type="component" value="Unassembled WGS sequence"/>
</dbReference>
<accession>A0ABX5KSE0</accession>
<evidence type="ECO:0000313" key="1">
    <source>
        <dbReference type="EMBL" id="PVX85686.1"/>
    </source>
</evidence>
<keyword evidence="2" id="KW-1185">Reference proteome</keyword>
<comment type="caution">
    <text evidence="1">The sequence shown here is derived from an EMBL/GenBank/DDBJ whole genome shotgun (WGS) entry which is preliminary data.</text>
</comment>
<name>A0ABX5KSE0_9BURK</name>
<evidence type="ECO:0000313" key="2">
    <source>
        <dbReference type="Proteomes" id="UP000245712"/>
    </source>
</evidence>
<organism evidence="1 2">
    <name type="scientific">Paraburkholderia unamae</name>
    <dbReference type="NCBI Taxonomy" id="219649"/>
    <lineage>
        <taxon>Bacteria</taxon>
        <taxon>Pseudomonadati</taxon>
        <taxon>Pseudomonadota</taxon>
        <taxon>Betaproteobacteria</taxon>
        <taxon>Burkholderiales</taxon>
        <taxon>Burkholderiaceae</taxon>
        <taxon>Paraburkholderia</taxon>
    </lineage>
</organism>